<dbReference type="Proteomes" id="UP001589718">
    <property type="component" value="Unassembled WGS sequence"/>
</dbReference>
<dbReference type="GO" id="GO:0016746">
    <property type="term" value="F:acyltransferase activity"/>
    <property type="evidence" value="ECO:0007669"/>
    <property type="project" value="UniProtKB-KW"/>
</dbReference>
<dbReference type="InterPro" id="IPR016181">
    <property type="entry name" value="Acyl_CoA_acyltransferase"/>
</dbReference>
<protein>
    <submittedName>
        <fullName evidence="2">GNAT family N-acetyltransferase</fullName>
        <ecNumber evidence="2">2.3.-.-</ecNumber>
    </submittedName>
</protein>
<dbReference type="EMBL" id="JBHMCR010000016">
    <property type="protein sequence ID" value="MFB9523008.1"/>
    <property type="molecule type" value="Genomic_DNA"/>
</dbReference>
<dbReference type="InterPro" id="IPR000182">
    <property type="entry name" value="GNAT_dom"/>
</dbReference>
<evidence type="ECO:0000259" key="1">
    <source>
        <dbReference type="PROSITE" id="PS51186"/>
    </source>
</evidence>
<dbReference type="Pfam" id="PF13302">
    <property type="entry name" value="Acetyltransf_3"/>
    <property type="match status" value="1"/>
</dbReference>
<comment type="caution">
    <text evidence="2">The sequence shown here is derived from an EMBL/GenBank/DDBJ whole genome shotgun (WGS) entry which is preliminary data.</text>
</comment>
<keyword evidence="2" id="KW-0012">Acyltransferase</keyword>
<dbReference type="SUPFAM" id="SSF55729">
    <property type="entry name" value="Acyl-CoA N-acyltransferases (Nat)"/>
    <property type="match status" value="2"/>
</dbReference>
<keyword evidence="2" id="KW-0808">Transferase</keyword>
<evidence type="ECO:0000313" key="2">
    <source>
        <dbReference type="EMBL" id="MFB9523008.1"/>
    </source>
</evidence>
<reference evidence="2 3" key="1">
    <citation type="submission" date="2024-09" db="EMBL/GenBank/DDBJ databases">
        <authorList>
            <person name="Sun Q."/>
            <person name="Mori K."/>
        </authorList>
    </citation>
    <scope>NUCLEOTIDE SEQUENCE [LARGE SCALE GENOMIC DNA]</scope>
    <source>
        <strain evidence="2 3">JCM 4362</strain>
    </source>
</reference>
<dbReference type="Gene3D" id="3.40.630.30">
    <property type="match status" value="1"/>
</dbReference>
<dbReference type="RefSeq" id="WP_345219682.1">
    <property type="nucleotide sequence ID" value="NZ_BAAAXE010000002.1"/>
</dbReference>
<evidence type="ECO:0000313" key="3">
    <source>
        <dbReference type="Proteomes" id="UP001589718"/>
    </source>
</evidence>
<organism evidence="2 3">
    <name type="scientific">Streptomyces cremeus</name>
    <dbReference type="NCBI Taxonomy" id="66881"/>
    <lineage>
        <taxon>Bacteria</taxon>
        <taxon>Bacillati</taxon>
        <taxon>Actinomycetota</taxon>
        <taxon>Actinomycetes</taxon>
        <taxon>Kitasatosporales</taxon>
        <taxon>Streptomycetaceae</taxon>
        <taxon>Streptomyces</taxon>
    </lineage>
</organism>
<accession>A0ABV5PIG4</accession>
<feature type="domain" description="N-acetyltransferase" evidence="1">
    <location>
        <begin position="198"/>
        <end position="337"/>
    </location>
</feature>
<keyword evidence="3" id="KW-1185">Reference proteome</keyword>
<dbReference type="PROSITE" id="PS51186">
    <property type="entry name" value="GNAT"/>
    <property type="match status" value="1"/>
</dbReference>
<dbReference type="EC" id="2.3.-.-" evidence="2"/>
<name>A0ABV5PIG4_STRCM</name>
<proteinExistence type="predicted"/>
<sequence length="337" mass="36571">MTFRTTFRSADFPSVVFRSVAADDLDGFLPLLVPDPASVLSADAYRSKLADGQYRHAWTWIAEDPSDDGGPLAVAVWWGPPSQAHPGALDAVHVDGTRVPAERRTALAGALLRAAHLAFKEAGADEAPAFHIFLPGDFRERPEVVEALAWRRAAAGSAGLVGFLERLGYEWVPQAGLRAPATARLTFEAEPDDEVFVDLFRQVLRGTLDAGTRAQAEQLGAEAQARHDVALYRDQFLGERSWWRVARDASGEAVGFGVPTRNHQGPVVGYLGVLPGHRGRGYIDEILAEVTAVLAAQPGTEQIRADTDLANRPMAAAFERAGYRNFRCRVVLSEHAA</sequence>
<gene>
    <name evidence="2" type="ORF">ACFFTU_23975</name>
</gene>